<dbReference type="InterPro" id="IPR029143">
    <property type="entry name" value="YrpD"/>
</dbReference>
<organism evidence="2 3">
    <name type="scientific">Paenibacillus lautus</name>
    <name type="common">Bacillus lautus</name>
    <dbReference type="NCBI Taxonomy" id="1401"/>
    <lineage>
        <taxon>Bacteria</taxon>
        <taxon>Bacillati</taxon>
        <taxon>Bacillota</taxon>
        <taxon>Bacilli</taxon>
        <taxon>Bacillales</taxon>
        <taxon>Paenibacillaceae</taxon>
        <taxon>Paenibacillus</taxon>
    </lineage>
</organism>
<protein>
    <submittedName>
        <fullName evidence="2">Uncharacterized protein</fullName>
    </submittedName>
</protein>
<feature type="signal peptide" evidence="1">
    <location>
        <begin position="1"/>
        <end position="25"/>
    </location>
</feature>
<dbReference type="OrthoDB" id="2583570at2"/>
<evidence type="ECO:0000313" key="2">
    <source>
        <dbReference type="EMBL" id="OME92766.1"/>
    </source>
</evidence>
<reference evidence="2 3" key="1">
    <citation type="submission" date="2016-11" db="EMBL/GenBank/DDBJ databases">
        <title>Paenibacillus species isolates.</title>
        <authorList>
            <person name="Beno S.M."/>
        </authorList>
    </citation>
    <scope>NUCLEOTIDE SEQUENCE [LARGE SCALE GENOMIC DNA]</scope>
    <source>
        <strain evidence="2 3">FSL F4-0100</strain>
    </source>
</reference>
<dbReference type="AlphaFoldDB" id="A0A1R1B1S0"/>
<comment type="caution">
    <text evidence="2">The sequence shown here is derived from an EMBL/GenBank/DDBJ whole genome shotgun (WGS) entry which is preliminary data.</text>
</comment>
<evidence type="ECO:0000313" key="3">
    <source>
        <dbReference type="Proteomes" id="UP000187074"/>
    </source>
</evidence>
<sequence>MKFKKVILTGISILLTTCLSAPMYADSETTAYSATNFSLESVEITNPSNLNLSENELLNVIERAAGVATEEKALYNSASSDVKTTSTEDVIFNYYFDDEEHLYFYEETKYGNSLIVEEKDQTLNKQTNQADLELFSNDITNGIGGRILVNSTTGNLFESKWKLPTASELTGAPNEATYIYTGLRNKTIEVDANLSYNNASGEARFRPRLCVKPNSTGVCMAAANQPDYDKVHSSNGYKLGGTVTTAFWRSYSDTQRGISNAVRLKTTGLAVCANASCSDSTDTNLIHIIETNKVNLTDQVYFKLLVTIAGGENPPGKVRSTFSGITLDGVAKTPVLDATDRATVSINGNSATIIVDSTLPE</sequence>
<proteinExistence type="predicted"/>
<dbReference type="Pfam" id="PF15493">
    <property type="entry name" value="YrpD"/>
    <property type="match status" value="1"/>
</dbReference>
<dbReference type="InterPro" id="IPR038682">
    <property type="entry name" value="YrpD-like_sf"/>
</dbReference>
<name>A0A1R1B1S0_PAELA</name>
<dbReference type="Gene3D" id="2.60.120.1270">
    <property type="match status" value="1"/>
</dbReference>
<dbReference type="EMBL" id="MRTF01000004">
    <property type="protein sequence ID" value="OME92766.1"/>
    <property type="molecule type" value="Genomic_DNA"/>
</dbReference>
<feature type="chain" id="PRO_5039252774" evidence="1">
    <location>
        <begin position="26"/>
        <end position="361"/>
    </location>
</feature>
<dbReference type="Proteomes" id="UP000187074">
    <property type="component" value="Unassembled WGS sequence"/>
</dbReference>
<evidence type="ECO:0000256" key="1">
    <source>
        <dbReference type="SAM" id="SignalP"/>
    </source>
</evidence>
<dbReference type="RefSeq" id="WP_076322796.1">
    <property type="nucleotide sequence ID" value="NZ_MRTF01000004.1"/>
</dbReference>
<keyword evidence="1" id="KW-0732">Signal</keyword>
<gene>
    <name evidence="2" type="ORF">BK123_12850</name>
</gene>
<accession>A0A1R1B1S0</accession>